<keyword evidence="2" id="KW-1185">Reference proteome</keyword>
<dbReference type="RefSeq" id="WP_289504146.1">
    <property type="nucleotide sequence ID" value="NZ_CP116805.1"/>
</dbReference>
<evidence type="ECO:0000313" key="1">
    <source>
        <dbReference type="EMBL" id="WCL54427.1"/>
    </source>
</evidence>
<proteinExistence type="predicted"/>
<evidence type="ECO:0000313" key="2">
    <source>
        <dbReference type="Proteomes" id="UP001217500"/>
    </source>
</evidence>
<reference evidence="1" key="1">
    <citation type="submission" date="2023-01" db="EMBL/GenBank/DDBJ databases">
        <title>The genome sequence of Kordiimonadaceae bacterium 6D33.</title>
        <authorList>
            <person name="Liu Y."/>
        </authorList>
    </citation>
    <scope>NUCLEOTIDE SEQUENCE</scope>
    <source>
        <strain evidence="1">6D33</strain>
    </source>
</reference>
<accession>A0AAE9XQM1</accession>
<organism evidence="1 2">
    <name type="scientific">Gimibacter soli</name>
    <dbReference type="NCBI Taxonomy" id="3024400"/>
    <lineage>
        <taxon>Bacteria</taxon>
        <taxon>Pseudomonadati</taxon>
        <taxon>Pseudomonadota</taxon>
        <taxon>Alphaproteobacteria</taxon>
        <taxon>Kordiimonadales</taxon>
        <taxon>Temperatibacteraceae</taxon>
        <taxon>Gimibacter</taxon>
    </lineage>
</organism>
<name>A0AAE9XQM1_9PROT</name>
<sequence length="66" mass="7606">MIKKTLDQMSREIEARRATAEIDCDRPIANSGLRRTERKRIILQDMTNRFPDAAIKSNYVPGAPKF</sequence>
<dbReference type="Proteomes" id="UP001217500">
    <property type="component" value="Chromosome"/>
</dbReference>
<gene>
    <name evidence="1" type="ORF">PH603_01470</name>
</gene>
<dbReference type="AlphaFoldDB" id="A0AAE9XQM1"/>
<protein>
    <submittedName>
        <fullName evidence="1">Uncharacterized protein</fullName>
    </submittedName>
</protein>
<dbReference type="KEGG" id="gso:PH603_01470"/>
<dbReference type="EMBL" id="CP116805">
    <property type="protein sequence ID" value="WCL54427.1"/>
    <property type="molecule type" value="Genomic_DNA"/>
</dbReference>